<reference evidence="1 2" key="1">
    <citation type="journal article" date="2020" name="G3 (Bethesda)">
        <title>Improved Reference Genome for Cyclotella cryptica CCMP332, a Model for Cell Wall Morphogenesis, Salinity Adaptation, and Lipid Production in Diatoms (Bacillariophyta).</title>
        <authorList>
            <person name="Roberts W.R."/>
            <person name="Downey K.M."/>
            <person name="Ruck E.C."/>
            <person name="Traller J.C."/>
            <person name="Alverson A.J."/>
        </authorList>
    </citation>
    <scope>NUCLEOTIDE SEQUENCE [LARGE SCALE GENOMIC DNA]</scope>
    <source>
        <strain evidence="1 2">CCMP332</strain>
    </source>
</reference>
<dbReference type="Proteomes" id="UP001516023">
    <property type="component" value="Unassembled WGS sequence"/>
</dbReference>
<evidence type="ECO:0000313" key="2">
    <source>
        <dbReference type="Proteomes" id="UP001516023"/>
    </source>
</evidence>
<name>A0ABD3QRE7_9STRA</name>
<proteinExistence type="predicted"/>
<comment type="caution">
    <text evidence="1">The sequence shown here is derived from an EMBL/GenBank/DDBJ whole genome shotgun (WGS) entry which is preliminary data.</text>
</comment>
<dbReference type="AlphaFoldDB" id="A0ABD3QRE7"/>
<accession>A0ABD3QRE7</accession>
<gene>
    <name evidence="1" type="ORF">HJC23_007579</name>
</gene>
<evidence type="ECO:0000313" key="1">
    <source>
        <dbReference type="EMBL" id="KAL3802802.1"/>
    </source>
</evidence>
<keyword evidence="2" id="KW-1185">Reference proteome</keyword>
<protein>
    <submittedName>
        <fullName evidence="1">Uncharacterized protein</fullName>
    </submittedName>
</protein>
<dbReference type="EMBL" id="JABMIG020000017">
    <property type="protein sequence ID" value="KAL3802802.1"/>
    <property type="molecule type" value="Genomic_DNA"/>
</dbReference>
<sequence>MAGLGLEFDDANVNYLEEKFKEENTGNEDKNRLRFHDRDVNVNEIEDEVTELEDRLKEYKEKVA</sequence>
<organism evidence="1 2">
    <name type="scientific">Cyclotella cryptica</name>
    <dbReference type="NCBI Taxonomy" id="29204"/>
    <lineage>
        <taxon>Eukaryota</taxon>
        <taxon>Sar</taxon>
        <taxon>Stramenopiles</taxon>
        <taxon>Ochrophyta</taxon>
        <taxon>Bacillariophyta</taxon>
        <taxon>Coscinodiscophyceae</taxon>
        <taxon>Thalassiosirophycidae</taxon>
        <taxon>Stephanodiscales</taxon>
        <taxon>Stephanodiscaceae</taxon>
        <taxon>Cyclotella</taxon>
    </lineage>
</organism>